<dbReference type="Gene3D" id="1.10.10.10">
    <property type="entry name" value="Winged helix-like DNA-binding domain superfamily/Winged helix DNA-binding domain"/>
    <property type="match status" value="1"/>
</dbReference>
<comment type="caution">
    <text evidence="2">The sequence shown here is derived from an EMBL/GenBank/DDBJ whole genome shotgun (WGS) entry which is preliminary data.</text>
</comment>
<dbReference type="Pfam" id="PF12802">
    <property type="entry name" value="MarR_2"/>
    <property type="match status" value="1"/>
</dbReference>
<dbReference type="PROSITE" id="PS50995">
    <property type="entry name" value="HTH_MARR_2"/>
    <property type="match status" value="1"/>
</dbReference>
<dbReference type="GO" id="GO:0006950">
    <property type="term" value="P:response to stress"/>
    <property type="evidence" value="ECO:0007669"/>
    <property type="project" value="TreeGrafter"/>
</dbReference>
<gene>
    <name evidence="2" type="ORF">Aph01nite_41160</name>
</gene>
<dbReference type="InterPro" id="IPR000835">
    <property type="entry name" value="HTH_MarR-typ"/>
</dbReference>
<dbReference type="AlphaFoldDB" id="A0A919QD82"/>
<dbReference type="InterPro" id="IPR036388">
    <property type="entry name" value="WH-like_DNA-bd_sf"/>
</dbReference>
<evidence type="ECO:0000259" key="1">
    <source>
        <dbReference type="PROSITE" id="PS50995"/>
    </source>
</evidence>
<dbReference type="InterPro" id="IPR036390">
    <property type="entry name" value="WH_DNA-bd_sf"/>
</dbReference>
<evidence type="ECO:0000313" key="3">
    <source>
        <dbReference type="Proteomes" id="UP000640052"/>
    </source>
</evidence>
<evidence type="ECO:0000313" key="2">
    <source>
        <dbReference type="EMBL" id="GIH25806.1"/>
    </source>
</evidence>
<dbReference type="SUPFAM" id="SSF46785">
    <property type="entry name" value="Winged helix' DNA-binding domain"/>
    <property type="match status" value="1"/>
</dbReference>
<proteinExistence type="predicted"/>
<protein>
    <submittedName>
        <fullName evidence="2">MarR family transcriptional regulator</fullName>
    </submittedName>
</protein>
<organism evidence="2 3">
    <name type="scientific">Acrocarpospora phusangensis</name>
    <dbReference type="NCBI Taxonomy" id="1070424"/>
    <lineage>
        <taxon>Bacteria</taxon>
        <taxon>Bacillati</taxon>
        <taxon>Actinomycetota</taxon>
        <taxon>Actinomycetes</taxon>
        <taxon>Streptosporangiales</taxon>
        <taxon>Streptosporangiaceae</taxon>
        <taxon>Acrocarpospora</taxon>
    </lineage>
</organism>
<reference evidence="2" key="1">
    <citation type="submission" date="2021-01" db="EMBL/GenBank/DDBJ databases">
        <title>Whole genome shotgun sequence of Acrocarpospora phusangensis NBRC 108782.</title>
        <authorList>
            <person name="Komaki H."/>
            <person name="Tamura T."/>
        </authorList>
    </citation>
    <scope>NUCLEOTIDE SEQUENCE</scope>
    <source>
        <strain evidence="2">NBRC 108782</strain>
    </source>
</reference>
<dbReference type="RefSeq" id="WP_204042505.1">
    <property type="nucleotide sequence ID" value="NZ_BOOA01000032.1"/>
</dbReference>
<dbReference type="SMART" id="SM00347">
    <property type="entry name" value="HTH_MARR"/>
    <property type="match status" value="1"/>
</dbReference>
<dbReference type="Proteomes" id="UP000640052">
    <property type="component" value="Unassembled WGS sequence"/>
</dbReference>
<accession>A0A919QD82</accession>
<dbReference type="PANTHER" id="PTHR33164:SF99">
    <property type="entry name" value="MARR FAMILY REGULATORY PROTEIN"/>
    <property type="match status" value="1"/>
</dbReference>
<sequence>MTAAQPLPPLTPDEEALARALPRVIYALPRMLDADLMREQQLPLIEYMTLMHLSEAPGRLLRMGELAIACELSLSGMTRIVTRLEGQGLVRRIRCDEDARGLNAVLTDAGFARLRQAWPSHLASVRRHFFDHLGDIDVAQLGRALGCVAVAEGRCPGHE</sequence>
<dbReference type="GO" id="GO:0003700">
    <property type="term" value="F:DNA-binding transcription factor activity"/>
    <property type="evidence" value="ECO:0007669"/>
    <property type="project" value="InterPro"/>
</dbReference>
<keyword evidence="3" id="KW-1185">Reference proteome</keyword>
<dbReference type="EMBL" id="BOOA01000032">
    <property type="protein sequence ID" value="GIH25806.1"/>
    <property type="molecule type" value="Genomic_DNA"/>
</dbReference>
<dbReference type="InterPro" id="IPR039422">
    <property type="entry name" value="MarR/SlyA-like"/>
</dbReference>
<feature type="domain" description="HTH marR-type" evidence="1">
    <location>
        <begin position="14"/>
        <end position="150"/>
    </location>
</feature>
<dbReference type="PANTHER" id="PTHR33164">
    <property type="entry name" value="TRANSCRIPTIONAL REGULATOR, MARR FAMILY"/>
    <property type="match status" value="1"/>
</dbReference>
<name>A0A919QD82_9ACTN</name>